<feature type="transmembrane region" description="Helical" evidence="6">
    <location>
        <begin position="344"/>
        <end position="363"/>
    </location>
</feature>
<feature type="transmembrane region" description="Helical" evidence="6">
    <location>
        <begin position="248"/>
        <end position="270"/>
    </location>
</feature>
<feature type="transmembrane region" description="Helical" evidence="6">
    <location>
        <begin position="206"/>
        <end position="227"/>
    </location>
</feature>
<dbReference type="PANTHER" id="PTHR42770">
    <property type="entry name" value="AMINO ACID TRANSPORTER-RELATED"/>
    <property type="match status" value="1"/>
</dbReference>
<dbReference type="EMBL" id="JAKGBZ010000015">
    <property type="protein sequence ID" value="MCF3946911.1"/>
    <property type="molecule type" value="Genomic_DNA"/>
</dbReference>
<proteinExistence type="predicted"/>
<keyword evidence="8" id="KW-1185">Reference proteome</keyword>
<dbReference type="InterPro" id="IPR050367">
    <property type="entry name" value="APC_superfamily"/>
</dbReference>
<protein>
    <submittedName>
        <fullName evidence="7">APC family permease</fullName>
    </submittedName>
</protein>
<dbReference type="PANTHER" id="PTHR42770:SF7">
    <property type="entry name" value="MEMBRANE PROTEIN"/>
    <property type="match status" value="1"/>
</dbReference>
<feature type="transmembrane region" description="Helical" evidence="6">
    <location>
        <begin position="137"/>
        <end position="155"/>
    </location>
</feature>
<dbReference type="RefSeq" id="WP_235704142.1">
    <property type="nucleotide sequence ID" value="NZ_JAKGBZ010000015.1"/>
</dbReference>
<feature type="transmembrane region" description="Helical" evidence="6">
    <location>
        <begin position="162"/>
        <end position="186"/>
    </location>
</feature>
<reference evidence="7 8" key="1">
    <citation type="submission" date="2022-01" db="EMBL/GenBank/DDBJ databases">
        <authorList>
            <person name="Won M."/>
            <person name="Kim S.-J."/>
            <person name="Kwon S.-W."/>
        </authorList>
    </citation>
    <scope>NUCLEOTIDE SEQUENCE [LARGE SCALE GENOMIC DNA]</scope>
    <source>
        <strain evidence="7 8">KCTC 23505</strain>
    </source>
</reference>
<evidence type="ECO:0000256" key="5">
    <source>
        <dbReference type="ARBA" id="ARBA00023136"/>
    </source>
</evidence>
<sequence length="468" mass="49121">MALIEDAIDKDAPAWVPAGNLKRGMKVLGVLFITLSSVTPASSVFIIVPGIMQTSGSGAFLSMVLAAIVGVFMALVYAELSSAFPLTGGEYAIVGRVVGPFAGFIVLGILLVGSILIPAVLALGVSTYLSVLFPHLSVVWTAVATIVSTTIIAILNIRTNAVITGLFLLLEILALIVLVVLGFLHVSRPLASLITHPVLLSHGHLIAAPLASIGMATSIAIFAYNGYGSAVYFGEETHDAPRHIARAILWALVITVLAELVPLTAVLLGAPDLKALLGSSNMFGDFIVSRGGSEINTIISLGVALAIFNAVIATTLQSARILFSTGRDSVWAPAIDRALSKIHLKFHSPWIATLICGGFSVAACFVNENVLFVVTGTGIIFVYGSLCIAAILGRMRGSTAHAHYKMPFFPLAPVAALLVLGYVIYANYLDPVIGRPSLLTTIGIAVAAGIYYLAVLRRRGAWTLRGPE</sequence>
<dbReference type="Pfam" id="PF13520">
    <property type="entry name" value="AA_permease_2"/>
    <property type="match status" value="1"/>
</dbReference>
<evidence type="ECO:0000313" key="8">
    <source>
        <dbReference type="Proteomes" id="UP001521209"/>
    </source>
</evidence>
<feature type="transmembrane region" description="Helical" evidence="6">
    <location>
        <begin position="101"/>
        <end position="125"/>
    </location>
</feature>
<keyword evidence="2" id="KW-1003">Cell membrane</keyword>
<comment type="caution">
    <text evidence="7">The sequence shown here is derived from an EMBL/GenBank/DDBJ whole genome shotgun (WGS) entry which is preliminary data.</text>
</comment>
<feature type="transmembrane region" description="Helical" evidence="6">
    <location>
        <begin position="27"/>
        <end position="52"/>
    </location>
</feature>
<evidence type="ECO:0000256" key="4">
    <source>
        <dbReference type="ARBA" id="ARBA00022989"/>
    </source>
</evidence>
<feature type="transmembrane region" description="Helical" evidence="6">
    <location>
        <begin position="404"/>
        <end position="425"/>
    </location>
</feature>
<organism evidence="7 8">
    <name type="scientific">Acidiphilium iwatense</name>
    <dbReference type="NCBI Taxonomy" id="768198"/>
    <lineage>
        <taxon>Bacteria</taxon>
        <taxon>Pseudomonadati</taxon>
        <taxon>Pseudomonadota</taxon>
        <taxon>Alphaproteobacteria</taxon>
        <taxon>Acetobacterales</taxon>
        <taxon>Acidocellaceae</taxon>
        <taxon>Acidiphilium</taxon>
    </lineage>
</organism>
<keyword evidence="4 6" id="KW-1133">Transmembrane helix</keyword>
<feature type="transmembrane region" description="Helical" evidence="6">
    <location>
        <begin position="437"/>
        <end position="455"/>
    </location>
</feature>
<dbReference type="Gene3D" id="1.20.1740.10">
    <property type="entry name" value="Amino acid/polyamine transporter I"/>
    <property type="match status" value="1"/>
</dbReference>
<name>A0ABS9DVY6_9PROT</name>
<evidence type="ECO:0000256" key="2">
    <source>
        <dbReference type="ARBA" id="ARBA00022475"/>
    </source>
</evidence>
<evidence type="ECO:0000256" key="3">
    <source>
        <dbReference type="ARBA" id="ARBA00022692"/>
    </source>
</evidence>
<dbReference type="Proteomes" id="UP001521209">
    <property type="component" value="Unassembled WGS sequence"/>
</dbReference>
<feature type="transmembrane region" description="Helical" evidence="6">
    <location>
        <begin position="298"/>
        <end position="323"/>
    </location>
</feature>
<evidence type="ECO:0000256" key="6">
    <source>
        <dbReference type="SAM" id="Phobius"/>
    </source>
</evidence>
<keyword evidence="3 6" id="KW-0812">Transmembrane</keyword>
<dbReference type="PIRSF" id="PIRSF006060">
    <property type="entry name" value="AA_transporter"/>
    <property type="match status" value="1"/>
</dbReference>
<feature type="transmembrane region" description="Helical" evidence="6">
    <location>
        <begin position="369"/>
        <end position="392"/>
    </location>
</feature>
<dbReference type="InterPro" id="IPR002293">
    <property type="entry name" value="AA/rel_permease1"/>
</dbReference>
<accession>A0ABS9DVY6</accession>
<evidence type="ECO:0000313" key="7">
    <source>
        <dbReference type="EMBL" id="MCF3946911.1"/>
    </source>
</evidence>
<feature type="transmembrane region" description="Helical" evidence="6">
    <location>
        <begin position="58"/>
        <end position="80"/>
    </location>
</feature>
<keyword evidence="5 6" id="KW-0472">Membrane</keyword>
<gene>
    <name evidence="7" type="ORF">L2A60_09490</name>
</gene>
<comment type="subcellular location">
    <subcellularLocation>
        <location evidence="1">Cell membrane</location>
        <topology evidence="1">Multi-pass membrane protein</topology>
    </subcellularLocation>
</comment>
<evidence type="ECO:0000256" key="1">
    <source>
        <dbReference type="ARBA" id="ARBA00004651"/>
    </source>
</evidence>